<dbReference type="GO" id="GO:0006313">
    <property type="term" value="P:DNA transposition"/>
    <property type="evidence" value="ECO:0007669"/>
    <property type="project" value="InterPro"/>
</dbReference>
<evidence type="ECO:0000313" key="3">
    <source>
        <dbReference type="Proteomes" id="UP000600365"/>
    </source>
</evidence>
<feature type="domain" description="Transposase IS4-like" evidence="1">
    <location>
        <begin position="73"/>
        <end position="154"/>
    </location>
</feature>
<evidence type="ECO:0000259" key="1">
    <source>
        <dbReference type="Pfam" id="PF01609"/>
    </source>
</evidence>
<dbReference type="GO" id="GO:0003677">
    <property type="term" value="F:DNA binding"/>
    <property type="evidence" value="ECO:0007669"/>
    <property type="project" value="InterPro"/>
</dbReference>
<dbReference type="Pfam" id="PF01609">
    <property type="entry name" value="DDE_Tnp_1"/>
    <property type="match status" value="1"/>
</dbReference>
<dbReference type="InterPro" id="IPR002559">
    <property type="entry name" value="Transposase_11"/>
</dbReference>
<sequence length="163" mass="18371">MPRTDSTAWSREAGREVDAEVLAHISPARSSARQESAGCLGGGLGLGSADHVRDAQPLVRHDRNSVTDACCYSPDVVLGDRGNDHDKYRRLIWGLGVKPLIARRGIEHGSGLGTQRWVVERAFAHLHWFRRPRIRWEIRDDIHEAFLTLGCALICRRRLRSRC</sequence>
<dbReference type="PANTHER" id="PTHR30007">
    <property type="entry name" value="PHP DOMAIN PROTEIN"/>
    <property type="match status" value="1"/>
</dbReference>
<comment type="caution">
    <text evidence="2">The sequence shown here is derived from an EMBL/GenBank/DDBJ whole genome shotgun (WGS) entry which is preliminary data.</text>
</comment>
<evidence type="ECO:0000313" key="2">
    <source>
        <dbReference type="EMBL" id="GGN93682.1"/>
    </source>
</evidence>
<gene>
    <name evidence="2" type="ORF">GCM10011579_092380</name>
</gene>
<keyword evidence="3" id="KW-1185">Reference proteome</keyword>
<organism evidence="2 3">
    <name type="scientific">Streptomyces albiflavescens</name>
    <dbReference type="NCBI Taxonomy" id="1623582"/>
    <lineage>
        <taxon>Bacteria</taxon>
        <taxon>Bacillati</taxon>
        <taxon>Actinomycetota</taxon>
        <taxon>Actinomycetes</taxon>
        <taxon>Kitasatosporales</taxon>
        <taxon>Streptomycetaceae</taxon>
        <taxon>Streptomyces</taxon>
    </lineage>
</organism>
<dbReference type="GO" id="GO:0004803">
    <property type="term" value="F:transposase activity"/>
    <property type="evidence" value="ECO:0007669"/>
    <property type="project" value="InterPro"/>
</dbReference>
<reference evidence="2 3" key="1">
    <citation type="journal article" date="2014" name="Int. J. Syst. Evol. Microbiol.">
        <title>Complete genome sequence of Corynebacterium casei LMG S-19264T (=DSM 44701T), isolated from a smear-ripened cheese.</title>
        <authorList>
            <consortium name="US DOE Joint Genome Institute (JGI-PGF)"/>
            <person name="Walter F."/>
            <person name="Albersmeier A."/>
            <person name="Kalinowski J."/>
            <person name="Ruckert C."/>
        </authorList>
    </citation>
    <scope>NUCLEOTIDE SEQUENCE [LARGE SCALE GENOMIC DNA]</scope>
    <source>
        <strain evidence="2 3">CGMCC 4.7111</strain>
    </source>
</reference>
<dbReference type="PANTHER" id="PTHR30007:SF1">
    <property type="entry name" value="BLR1914 PROTEIN"/>
    <property type="match status" value="1"/>
</dbReference>
<dbReference type="AlphaFoldDB" id="A0A918DAI4"/>
<name>A0A918DAI4_9ACTN</name>
<proteinExistence type="predicted"/>
<protein>
    <recommendedName>
        <fullName evidence="1">Transposase IS4-like domain-containing protein</fullName>
    </recommendedName>
</protein>
<dbReference type="EMBL" id="BMMM01000029">
    <property type="protein sequence ID" value="GGN93682.1"/>
    <property type="molecule type" value="Genomic_DNA"/>
</dbReference>
<accession>A0A918DAI4</accession>
<dbReference type="Proteomes" id="UP000600365">
    <property type="component" value="Unassembled WGS sequence"/>
</dbReference>